<accession>A0A0H5A7C8</accession>
<dbReference type="RefSeq" id="WP_049710519.1">
    <property type="nucleotide sequence ID" value="NZ_CP011507.1"/>
</dbReference>
<dbReference type="InterPro" id="IPR010534">
    <property type="entry name" value="Phage_933W_GpQ"/>
</dbReference>
<reference evidence="5 6" key="1">
    <citation type="journal article" date="2015" name="Genome Announc.">
        <title>Complete Genome Sequence of the Rhizobacterium Pseudomonas trivialis Strain IHBB745 with Multiple Plant Growth-Promoting Activities and Tolerance to Desiccation and Alkalinity.</title>
        <authorList>
            <person name="Gulati A."/>
            <person name="Swarnkar M.K."/>
            <person name="Vyas P."/>
            <person name="Rahi P."/>
            <person name="Thakur R."/>
            <person name="Thakur N."/>
            <person name="Singh A.K."/>
        </authorList>
    </citation>
    <scope>NUCLEOTIDE SEQUENCE [LARGE SCALE GENOMIC DNA]</scope>
    <source>
        <strain evidence="6">745</strain>
    </source>
</reference>
<evidence type="ECO:0000256" key="4">
    <source>
        <dbReference type="ARBA" id="ARBA00023163"/>
    </source>
</evidence>
<keyword evidence="4" id="KW-0804">Transcription</keyword>
<name>A0A0H5A7C8_9PSED</name>
<dbReference type="GO" id="GO:0003677">
    <property type="term" value="F:DNA binding"/>
    <property type="evidence" value="ECO:0007669"/>
    <property type="project" value="UniProtKB-KW"/>
</dbReference>
<dbReference type="AlphaFoldDB" id="A0A0H5A7C8"/>
<dbReference type="PATRIC" id="fig|200450.3.peg.2632"/>
<evidence type="ECO:0000256" key="3">
    <source>
        <dbReference type="ARBA" id="ARBA00023125"/>
    </source>
</evidence>
<dbReference type="OrthoDB" id="6401714at2"/>
<organism evidence="5 6">
    <name type="scientific">Pseudomonas trivialis</name>
    <dbReference type="NCBI Taxonomy" id="200450"/>
    <lineage>
        <taxon>Bacteria</taxon>
        <taxon>Pseudomonadati</taxon>
        <taxon>Pseudomonadota</taxon>
        <taxon>Gammaproteobacteria</taxon>
        <taxon>Pseudomonadales</taxon>
        <taxon>Pseudomonadaceae</taxon>
        <taxon>Pseudomonas</taxon>
    </lineage>
</organism>
<dbReference type="Proteomes" id="UP000036608">
    <property type="component" value="Chromosome"/>
</dbReference>
<keyword evidence="2" id="KW-0805">Transcription regulation</keyword>
<dbReference type="Pfam" id="PF06530">
    <property type="entry name" value="Phage_antitermQ"/>
    <property type="match status" value="1"/>
</dbReference>
<evidence type="ECO:0000313" key="5">
    <source>
        <dbReference type="EMBL" id="AKS06944.1"/>
    </source>
</evidence>
<dbReference type="EMBL" id="CP011507">
    <property type="protein sequence ID" value="AKS06944.1"/>
    <property type="molecule type" value="Genomic_DNA"/>
</dbReference>
<evidence type="ECO:0000256" key="2">
    <source>
        <dbReference type="ARBA" id="ARBA00023015"/>
    </source>
</evidence>
<dbReference type="GO" id="GO:0060567">
    <property type="term" value="P:negative regulation of termination of DNA-templated transcription"/>
    <property type="evidence" value="ECO:0007669"/>
    <property type="project" value="InterPro"/>
</dbReference>
<proteinExistence type="inferred from homology"/>
<evidence type="ECO:0000256" key="1">
    <source>
        <dbReference type="ARBA" id="ARBA00010234"/>
    </source>
</evidence>
<gene>
    <name evidence="5" type="ORF">AA957_12745</name>
</gene>
<dbReference type="KEGG" id="ptv:AA957_12745"/>
<comment type="similarity">
    <text evidence="1">Belongs to the phage antitermination Q type 1 family.</text>
</comment>
<sequence length="129" mass="14676">MKKRTYINKPLGDTEYLLEQWGWWRMDGMGVPRYVSPLYALIRDNNVTEGGIKNYCVTDEVALVVDRAVAKLASRDAQMGNFIWLYFGAKWPALRIARDNDMGEAKARELIKAGVAWVDCAIEAFREAA</sequence>
<evidence type="ECO:0000313" key="6">
    <source>
        <dbReference type="Proteomes" id="UP000036608"/>
    </source>
</evidence>
<keyword evidence="3" id="KW-0238">DNA-binding</keyword>
<reference evidence="6" key="2">
    <citation type="submission" date="2015-05" db="EMBL/GenBank/DDBJ databases">
        <authorList>
            <person name="Swarnkar M.K."/>
            <person name="Vyas P."/>
            <person name="Rahi P."/>
            <person name="Thakur R."/>
            <person name="Thakur N."/>
            <person name="Singh A.K."/>
            <person name="Gulati A."/>
        </authorList>
    </citation>
    <scope>NUCLEOTIDE SEQUENCE [LARGE SCALE GENOMIC DNA]</scope>
    <source>
        <strain evidence="6">745</strain>
    </source>
</reference>
<protein>
    <submittedName>
        <fullName evidence="5">Antitermination protein Q</fullName>
    </submittedName>
</protein>